<keyword evidence="3" id="KW-1185">Reference proteome</keyword>
<evidence type="ECO:0000313" key="3">
    <source>
        <dbReference type="Proteomes" id="UP000315522"/>
    </source>
</evidence>
<name>A0A559M9H8_9HELO</name>
<gene>
    <name evidence="2" type="ORF">LAWI1_G003843</name>
</gene>
<evidence type="ECO:0000256" key="1">
    <source>
        <dbReference type="SAM" id="SignalP"/>
    </source>
</evidence>
<sequence length="173" mass="17607">MQFNVVALALAAMATVAQASVTTVYACESTASAVSGVAAPTGTVAPLIPAGAASPSVASTGVASAPTATGSPIAYAGAASLNGVSAFGIIVAGGVALVRFPEASQSDLKLTYLPVPVNISSSLLRFDRVTSQHLRFGIFNMTVTTFRFFLAARYPGFCTGKYGVDVRRKALRV</sequence>
<feature type="signal peptide" evidence="1">
    <location>
        <begin position="1"/>
        <end position="19"/>
    </location>
</feature>
<protein>
    <submittedName>
        <fullName evidence="2">Uncharacterized protein</fullName>
    </submittedName>
</protein>
<dbReference type="Proteomes" id="UP000315522">
    <property type="component" value="Unassembled WGS sequence"/>
</dbReference>
<organism evidence="2 3">
    <name type="scientific">Lachnellula willkommii</name>
    <dbReference type="NCBI Taxonomy" id="215461"/>
    <lineage>
        <taxon>Eukaryota</taxon>
        <taxon>Fungi</taxon>
        <taxon>Dikarya</taxon>
        <taxon>Ascomycota</taxon>
        <taxon>Pezizomycotina</taxon>
        <taxon>Leotiomycetes</taxon>
        <taxon>Helotiales</taxon>
        <taxon>Lachnaceae</taxon>
        <taxon>Lachnellula</taxon>
    </lineage>
</organism>
<comment type="caution">
    <text evidence="2">The sequence shown here is derived from an EMBL/GenBank/DDBJ whole genome shotgun (WGS) entry which is preliminary data.</text>
</comment>
<dbReference type="EMBL" id="QGML01001183">
    <property type="protein sequence ID" value="TVY89588.1"/>
    <property type="molecule type" value="Genomic_DNA"/>
</dbReference>
<accession>A0A559M9H8</accession>
<reference evidence="2 3" key="1">
    <citation type="submission" date="2018-05" db="EMBL/GenBank/DDBJ databases">
        <title>Genome sequencing and assembly of the regulated plant pathogen Lachnellula willkommii and related sister species for the development of diagnostic species identification markers.</title>
        <authorList>
            <person name="Giroux E."/>
            <person name="Bilodeau G."/>
        </authorList>
    </citation>
    <scope>NUCLEOTIDE SEQUENCE [LARGE SCALE GENOMIC DNA]</scope>
    <source>
        <strain evidence="2 3">CBS 172.35</strain>
    </source>
</reference>
<keyword evidence="1" id="KW-0732">Signal</keyword>
<proteinExistence type="predicted"/>
<dbReference type="AlphaFoldDB" id="A0A559M9H8"/>
<evidence type="ECO:0000313" key="2">
    <source>
        <dbReference type="EMBL" id="TVY89588.1"/>
    </source>
</evidence>
<feature type="chain" id="PRO_5022007391" evidence="1">
    <location>
        <begin position="20"/>
        <end position="173"/>
    </location>
</feature>